<evidence type="ECO:0000313" key="2">
    <source>
        <dbReference type="EMBL" id="KAH3706706.1"/>
    </source>
</evidence>
<protein>
    <submittedName>
        <fullName evidence="2">Uncharacterized protein</fullName>
    </submittedName>
</protein>
<evidence type="ECO:0000313" key="3">
    <source>
        <dbReference type="Proteomes" id="UP000828390"/>
    </source>
</evidence>
<accession>A0A9D3YWP5</accession>
<feature type="region of interest" description="Disordered" evidence="1">
    <location>
        <begin position="1"/>
        <end position="57"/>
    </location>
</feature>
<proteinExistence type="predicted"/>
<evidence type="ECO:0000256" key="1">
    <source>
        <dbReference type="SAM" id="MobiDB-lite"/>
    </source>
</evidence>
<gene>
    <name evidence="2" type="ORF">DPMN_066094</name>
</gene>
<dbReference type="AlphaFoldDB" id="A0A9D3YWP5"/>
<keyword evidence="3" id="KW-1185">Reference proteome</keyword>
<organism evidence="2 3">
    <name type="scientific">Dreissena polymorpha</name>
    <name type="common">Zebra mussel</name>
    <name type="synonym">Mytilus polymorpha</name>
    <dbReference type="NCBI Taxonomy" id="45954"/>
    <lineage>
        <taxon>Eukaryota</taxon>
        <taxon>Metazoa</taxon>
        <taxon>Spiralia</taxon>
        <taxon>Lophotrochozoa</taxon>
        <taxon>Mollusca</taxon>
        <taxon>Bivalvia</taxon>
        <taxon>Autobranchia</taxon>
        <taxon>Heteroconchia</taxon>
        <taxon>Euheterodonta</taxon>
        <taxon>Imparidentia</taxon>
        <taxon>Neoheterodontei</taxon>
        <taxon>Myida</taxon>
        <taxon>Dreissenoidea</taxon>
        <taxon>Dreissenidae</taxon>
        <taxon>Dreissena</taxon>
    </lineage>
</organism>
<sequence>MSFVQNLPPSVVAKQARKEGEDDGPQKKSREDYKKMKELEEARKAGTVPAMQDEEGK</sequence>
<dbReference type="Proteomes" id="UP000828390">
    <property type="component" value="Unassembled WGS sequence"/>
</dbReference>
<comment type="caution">
    <text evidence="2">The sequence shown here is derived from an EMBL/GenBank/DDBJ whole genome shotgun (WGS) entry which is preliminary data.</text>
</comment>
<name>A0A9D3YWP5_DREPO</name>
<reference evidence="2" key="1">
    <citation type="journal article" date="2019" name="bioRxiv">
        <title>The Genome of the Zebra Mussel, Dreissena polymorpha: A Resource for Invasive Species Research.</title>
        <authorList>
            <person name="McCartney M.A."/>
            <person name="Auch B."/>
            <person name="Kono T."/>
            <person name="Mallez S."/>
            <person name="Zhang Y."/>
            <person name="Obille A."/>
            <person name="Becker A."/>
            <person name="Abrahante J.E."/>
            <person name="Garbe J."/>
            <person name="Badalamenti J.P."/>
            <person name="Herman A."/>
            <person name="Mangelson H."/>
            <person name="Liachko I."/>
            <person name="Sullivan S."/>
            <person name="Sone E.D."/>
            <person name="Koren S."/>
            <person name="Silverstein K.A.T."/>
            <person name="Beckman K.B."/>
            <person name="Gohl D.M."/>
        </authorList>
    </citation>
    <scope>NUCLEOTIDE SEQUENCE</scope>
    <source>
        <strain evidence="2">Duluth1</strain>
        <tissue evidence="2">Whole animal</tissue>
    </source>
</reference>
<dbReference type="EMBL" id="JAIWYP010000014">
    <property type="protein sequence ID" value="KAH3706706.1"/>
    <property type="molecule type" value="Genomic_DNA"/>
</dbReference>
<feature type="compositionally biased region" description="Basic and acidic residues" evidence="1">
    <location>
        <begin position="16"/>
        <end position="44"/>
    </location>
</feature>
<reference evidence="2" key="2">
    <citation type="submission" date="2020-11" db="EMBL/GenBank/DDBJ databases">
        <authorList>
            <person name="McCartney M.A."/>
            <person name="Auch B."/>
            <person name="Kono T."/>
            <person name="Mallez S."/>
            <person name="Becker A."/>
            <person name="Gohl D.M."/>
            <person name="Silverstein K.A.T."/>
            <person name="Koren S."/>
            <person name="Bechman K.B."/>
            <person name="Herman A."/>
            <person name="Abrahante J.E."/>
            <person name="Garbe J."/>
        </authorList>
    </citation>
    <scope>NUCLEOTIDE SEQUENCE</scope>
    <source>
        <strain evidence="2">Duluth1</strain>
        <tissue evidence="2">Whole animal</tissue>
    </source>
</reference>